<reference evidence="2" key="1">
    <citation type="submission" date="2018-07" db="EMBL/GenBank/DDBJ databases">
        <authorList>
            <person name="Quirk P.G."/>
            <person name="Krulwich T.A."/>
        </authorList>
    </citation>
    <scope>NUCLEOTIDE SEQUENCE</scope>
</reference>
<dbReference type="VEuPathDB" id="VectorBase:CSON008486"/>
<keyword evidence="1" id="KW-0732">Signal</keyword>
<evidence type="ECO:0000313" key="2">
    <source>
        <dbReference type="EMBL" id="SSX23216.1"/>
    </source>
</evidence>
<dbReference type="AlphaFoldDB" id="A0A336LYQ7"/>
<sequence>MAKFSLVFIAVFCVLLQVTLGSSLMREKREEPTEEKKTAFDDALAWLNTAGDTIKAALNDPDNQQKVQDALNLVKEKGQTFLDDVKTTFEKFSEKKTEETTS</sequence>
<organism evidence="2">
    <name type="scientific">Culicoides sonorensis</name>
    <name type="common">Biting midge</name>
    <dbReference type="NCBI Taxonomy" id="179676"/>
    <lineage>
        <taxon>Eukaryota</taxon>
        <taxon>Metazoa</taxon>
        <taxon>Ecdysozoa</taxon>
        <taxon>Arthropoda</taxon>
        <taxon>Hexapoda</taxon>
        <taxon>Insecta</taxon>
        <taxon>Pterygota</taxon>
        <taxon>Neoptera</taxon>
        <taxon>Endopterygota</taxon>
        <taxon>Diptera</taxon>
        <taxon>Nematocera</taxon>
        <taxon>Chironomoidea</taxon>
        <taxon>Ceratopogonidae</taxon>
        <taxon>Ceratopogoninae</taxon>
        <taxon>Culicoides</taxon>
        <taxon>Monoculicoides</taxon>
    </lineage>
</organism>
<feature type="signal peptide" evidence="1">
    <location>
        <begin position="1"/>
        <end position="21"/>
    </location>
</feature>
<accession>A0A336LYQ7</accession>
<name>A0A336LYQ7_CULSO</name>
<proteinExistence type="predicted"/>
<dbReference type="EMBL" id="UFQT01000320">
    <property type="protein sequence ID" value="SSX23216.1"/>
    <property type="molecule type" value="Genomic_DNA"/>
</dbReference>
<protein>
    <submittedName>
        <fullName evidence="2">CSON008486 protein</fullName>
    </submittedName>
</protein>
<gene>
    <name evidence="2" type="primary">CSON008486</name>
</gene>
<evidence type="ECO:0000256" key="1">
    <source>
        <dbReference type="SAM" id="SignalP"/>
    </source>
</evidence>
<feature type="chain" id="PRO_5016239561" evidence="1">
    <location>
        <begin position="22"/>
        <end position="102"/>
    </location>
</feature>